<name>A0A132A5Z6_SARSC</name>
<organism evidence="7 10">
    <name type="scientific">Sarcoptes scabiei</name>
    <name type="common">Itch mite</name>
    <name type="synonym">Acarus scabiei</name>
    <dbReference type="NCBI Taxonomy" id="52283"/>
    <lineage>
        <taxon>Eukaryota</taxon>
        <taxon>Metazoa</taxon>
        <taxon>Ecdysozoa</taxon>
        <taxon>Arthropoda</taxon>
        <taxon>Chelicerata</taxon>
        <taxon>Arachnida</taxon>
        <taxon>Acari</taxon>
        <taxon>Acariformes</taxon>
        <taxon>Sarcoptiformes</taxon>
        <taxon>Astigmata</taxon>
        <taxon>Psoroptidia</taxon>
        <taxon>Sarcoptoidea</taxon>
        <taxon>Sarcoptidae</taxon>
        <taxon>Sarcoptinae</taxon>
        <taxon>Sarcoptes</taxon>
    </lineage>
</organism>
<evidence type="ECO:0000256" key="2">
    <source>
        <dbReference type="ARBA" id="ARBA00022771"/>
    </source>
</evidence>
<dbReference type="EnsemblMetazoa" id="SSS_4279s_mrna">
    <property type="protein sequence ID" value="KAF7494940.1"/>
    <property type="gene ID" value="SSS_4279"/>
</dbReference>
<keyword evidence="2 4" id="KW-0863">Zinc-finger</keyword>
<dbReference type="EMBL" id="WVUK01000051">
    <property type="protein sequence ID" value="KAF7494940.1"/>
    <property type="molecule type" value="Genomic_DNA"/>
</dbReference>
<evidence type="ECO:0000256" key="1">
    <source>
        <dbReference type="ARBA" id="ARBA00022723"/>
    </source>
</evidence>
<reference evidence="9" key="2">
    <citation type="journal article" date="2020" name="PLoS Negl. Trop. Dis.">
        <title>High-quality nuclear genome for Sarcoptes scabiei-A critical resource for a neglected parasite.</title>
        <authorList>
            <person name="Korhonen P.K."/>
            <person name="Gasser R.B."/>
            <person name="Ma G."/>
            <person name="Wang T."/>
            <person name="Stroehlein A.J."/>
            <person name="Young N.D."/>
            <person name="Ang C.S."/>
            <person name="Fernando D.D."/>
            <person name="Lu H.C."/>
            <person name="Taylor S."/>
            <person name="Reynolds S.L."/>
            <person name="Mofiz E."/>
            <person name="Najaraj S.H."/>
            <person name="Gowda H."/>
            <person name="Madugundu A."/>
            <person name="Renuse S."/>
            <person name="Holt D."/>
            <person name="Pandey A."/>
            <person name="Papenfuss A.T."/>
            <person name="Fischer K."/>
        </authorList>
    </citation>
    <scope>NUCLEOTIDE SEQUENCE [LARGE SCALE GENOMIC DNA]</scope>
</reference>
<dbReference type="Proteomes" id="UP000616769">
    <property type="component" value="Unassembled WGS sequence"/>
</dbReference>
<proteinExistence type="predicted"/>
<sequence>MNTLSETQDPSPGPIEKCDQCDENYNVTTDFKCILACDHSFCFNCIVKRVATLLLRFELGCSVDPYVEEKITCPSCSNEIFKILVTNQIDCRKSDFNLEEITSIYGASVLDYLLFSNEEVRELSLPKLKLHCTGTDPECASQTLVVPFNGYRLKSFEQHLQKKHSLDICSLCAEYHPQLANEVVFYSDNGLLDHLRNAFIHDGVPMQHYKCSQCVSASPDKNWFYSKDTFLIHFFTKHNSDYNPYQVLHWFEDNPNVTLEEFLANPPIPRSVYPVIPTTRNQRVITTTNRPSTSSLIRRRSLREIIRRRFAFQRNRGRSVRERFSRTRRT</sequence>
<dbReference type="GO" id="GO:0008270">
    <property type="term" value="F:zinc ion binding"/>
    <property type="evidence" value="ECO:0007669"/>
    <property type="project" value="UniProtKB-KW"/>
</dbReference>
<keyword evidence="9" id="KW-1185">Reference proteome</keyword>
<dbReference type="InterPro" id="IPR001841">
    <property type="entry name" value="Znf_RING"/>
</dbReference>
<feature type="domain" description="RING-type" evidence="5">
    <location>
        <begin position="18"/>
        <end position="77"/>
    </location>
</feature>
<keyword evidence="1" id="KW-0479">Metal-binding</keyword>
<dbReference type="AlphaFoldDB" id="A0A132A5Z6"/>
<evidence type="ECO:0000313" key="7">
    <source>
        <dbReference type="EMBL" id="KPM06357.1"/>
    </source>
</evidence>
<dbReference type="PROSITE" id="PS50089">
    <property type="entry name" value="ZF_RING_2"/>
    <property type="match status" value="1"/>
</dbReference>
<dbReference type="VEuPathDB" id="VectorBase:SSCA006848"/>
<dbReference type="InterPro" id="IPR017907">
    <property type="entry name" value="Znf_RING_CS"/>
</dbReference>
<evidence type="ECO:0000256" key="4">
    <source>
        <dbReference type="PROSITE-ProRule" id="PRU00175"/>
    </source>
</evidence>
<reference evidence="6" key="3">
    <citation type="submission" date="2020-01" db="EMBL/GenBank/DDBJ databases">
        <authorList>
            <person name="Korhonen P.K.K."/>
            <person name="Guangxu M.G."/>
            <person name="Wang T.W."/>
            <person name="Stroehlein A.J.S."/>
            <person name="Young N.D."/>
            <person name="Ang C.-S.A."/>
            <person name="Fernando D.W.F."/>
            <person name="Lu H.L."/>
            <person name="Taylor S.T."/>
            <person name="Ehtesham M.E.M."/>
            <person name="Najaraj S.H.N."/>
            <person name="Harsha G.H.G."/>
            <person name="Madugundu A.M."/>
            <person name="Renuse S.R."/>
            <person name="Holt D.H."/>
            <person name="Pandey A.P."/>
            <person name="Papenfuss A.P."/>
            <person name="Gasser R.B.G."/>
            <person name="Fischer K.F."/>
        </authorList>
    </citation>
    <scope>NUCLEOTIDE SEQUENCE</scope>
    <source>
        <strain evidence="6">SSS_KF_BRIS2020</strain>
    </source>
</reference>
<evidence type="ECO:0000313" key="9">
    <source>
        <dbReference type="Proteomes" id="UP000070412"/>
    </source>
</evidence>
<dbReference type="PROSITE" id="PS00518">
    <property type="entry name" value="ZF_RING_1"/>
    <property type="match status" value="1"/>
</dbReference>
<evidence type="ECO:0000313" key="10">
    <source>
        <dbReference type="Proteomes" id="UP000616769"/>
    </source>
</evidence>
<reference evidence="7 10" key="1">
    <citation type="journal article" date="2015" name="Parasit. Vectors">
        <title>Draft genome of the scabies mite.</title>
        <authorList>
            <person name="Rider S.D.Jr."/>
            <person name="Morgan M.S."/>
            <person name="Arlian L.G."/>
        </authorList>
    </citation>
    <scope>NUCLEOTIDE SEQUENCE [LARGE SCALE GENOMIC DNA]</scope>
    <source>
        <strain evidence="7">Arlian Lab</strain>
    </source>
</reference>
<keyword evidence="3" id="KW-0862">Zinc</keyword>
<dbReference type="InterPro" id="IPR013083">
    <property type="entry name" value="Znf_RING/FYVE/PHD"/>
</dbReference>
<accession>A0A132A5Z6</accession>
<gene>
    <name evidence="7" type="ORF">QR98_0048320</name>
    <name evidence="6" type="ORF">SSS_4279</name>
</gene>
<dbReference type="Proteomes" id="UP000070412">
    <property type="component" value="Unassembled WGS sequence"/>
</dbReference>
<dbReference type="EMBL" id="JXLN01010814">
    <property type="protein sequence ID" value="KPM06357.1"/>
    <property type="molecule type" value="Genomic_DNA"/>
</dbReference>
<protein>
    <submittedName>
        <fullName evidence="8">RING-type domain-containing protein</fullName>
    </submittedName>
</protein>
<dbReference type="Gene3D" id="3.30.40.10">
    <property type="entry name" value="Zinc/RING finger domain, C3HC4 (zinc finger)"/>
    <property type="match status" value="1"/>
</dbReference>
<reference evidence="8" key="4">
    <citation type="submission" date="2022-06" db="UniProtKB">
        <authorList>
            <consortium name="EnsemblMetazoa"/>
        </authorList>
    </citation>
    <scope>IDENTIFICATION</scope>
</reference>
<evidence type="ECO:0000259" key="5">
    <source>
        <dbReference type="PROSITE" id="PS50089"/>
    </source>
</evidence>
<evidence type="ECO:0000256" key="3">
    <source>
        <dbReference type="ARBA" id="ARBA00022833"/>
    </source>
</evidence>
<evidence type="ECO:0000313" key="6">
    <source>
        <dbReference type="EMBL" id="KAF7494940.1"/>
    </source>
</evidence>
<evidence type="ECO:0000313" key="8">
    <source>
        <dbReference type="EnsemblMetazoa" id="KAF7494940.1"/>
    </source>
</evidence>